<protein>
    <submittedName>
        <fullName evidence="2">Uncharacterized protein</fullName>
    </submittedName>
</protein>
<evidence type="ECO:0000313" key="2">
    <source>
        <dbReference type="EMBL" id="KAK2625633.1"/>
    </source>
</evidence>
<feature type="compositionally biased region" description="Low complexity" evidence="1">
    <location>
        <begin position="23"/>
        <end position="39"/>
    </location>
</feature>
<feature type="region of interest" description="Disordered" evidence="1">
    <location>
        <begin position="18"/>
        <end position="66"/>
    </location>
</feature>
<comment type="caution">
    <text evidence="2">The sequence shown here is derived from an EMBL/GenBank/DDBJ whole genome shotgun (WGS) entry which is preliminary data.</text>
</comment>
<reference evidence="2" key="1">
    <citation type="submission" date="2023-06" db="EMBL/GenBank/DDBJ databases">
        <title>Draft genome of Marssonina rosae.</title>
        <authorList>
            <person name="Cheng Q."/>
        </authorList>
    </citation>
    <scope>NUCLEOTIDE SEQUENCE</scope>
    <source>
        <strain evidence="2">R4</strain>
    </source>
</reference>
<dbReference type="EMBL" id="JAUBYV010000007">
    <property type="protein sequence ID" value="KAK2625633.1"/>
    <property type="molecule type" value="Genomic_DNA"/>
</dbReference>
<sequence>MWVPSTTTLLVVLDQTDFNGSNEAAPAVPTETPAVIPPTSSSPASDRPGTSGTELNLRNDRQKAQTSYQRAAKAEQEYRAKRRATYARKDIKSAKEHFTVSATSFKEGCVCAWSAIKAGPAVVKEKQVKMREEHAEKRKSVAEAVGLLSLKFVPKKTKLEEKAKKSEDSSSSEAPAAPAVEGTPVVEATPVAAAA</sequence>
<evidence type="ECO:0000313" key="3">
    <source>
        <dbReference type="Proteomes" id="UP001285354"/>
    </source>
</evidence>
<organism evidence="2 3">
    <name type="scientific">Diplocarpon rosae</name>
    <dbReference type="NCBI Taxonomy" id="946125"/>
    <lineage>
        <taxon>Eukaryota</taxon>
        <taxon>Fungi</taxon>
        <taxon>Dikarya</taxon>
        <taxon>Ascomycota</taxon>
        <taxon>Pezizomycotina</taxon>
        <taxon>Leotiomycetes</taxon>
        <taxon>Helotiales</taxon>
        <taxon>Drepanopezizaceae</taxon>
        <taxon>Diplocarpon</taxon>
    </lineage>
</organism>
<dbReference type="Proteomes" id="UP001285354">
    <property type="component" value="Unassembled WGS sequence"/>
</dbReference>
<gene>
    <name evidence="2" type="ORF">QTJ16_004945</name>
</gene>
<feature type="region of interest" description="Disordered" evidence="1">
    <location>
        <begin position="158"/>
        <end position="195"/>
    </location>
</feature>
<feature type="compositionally biased region" description="Low complexity" evidence="1">
    <location>
        <begin position="169"/>
        <end position="195"/>
    </location>
</feature>
<name>A0AAD9SYS4_9HELO</name>
<accession>A0AAD9SYS4</accession>
<evidence type="ECO:0000256" key="1">
    <source>
        <dbReference type="SAM" id="MobiDB-lite"/>
    </source>
</evidence>
<proteinExistence type="predicted"/>
<feature type="compositionally biased region" description="Basic and acidic residues" evidence="1">
    <location>
        <begin position="158"/>
        <end position="168"/>
    </location>
</feature>
<feature type="compositionally biased region" description="Polar residues" evidence="1">
    <location>
        <begin position="41"/>
        <end position="56"/>
    </location>
</feature>
<dbReference type="AlphaFoldDB" id="A0AAD9SYS4"/>
<keyword evidence="3" id="KW-1185">Reference proteome</keyword>